<evidence type="ECO:0000313" key="3">
    <source>
        <dbReference type="EMBL" id="RKF78905.1"/>
    </source>
</evidence>
<dbReference type="PANTHER" id="PTHR13384">
    <property type="entry name" value="G PATCH DOMAIN-CONTAINING PROTEIN 1"/>
    <property type="match status" value="1"/>
</dbReference>
<dbReference type="AlphaFoldDB" id="A0A420IWI2"/>
<feature type="compositionally biased region" description="Basic and acidic residues" evidence="1">
    <location>
        <begin position="1"/>
        <end position="10"/>
    </location>
</feature>
<dbReference type="PANTHER" id="PTHR13384:SF19">
    <property type="entry name" value="G PATCH DOMAIN-CONTAINING PROTEIN 1"/>
    <property type="match status" value="1"/>
</dbReference>
<reference evidence="3 4" key="1">
    <citation type="journal article" date="2018" name="BMC Genomics">
        <title>Comparative genome analyses reveal sequence features reflecting distinct modes of host-adaptation between dicot and monocot powdery mildew.</title>
        <authorList>
            <person name="Wu Y."/>
            <person name="Ma X."/>
            <person name="Pan Z."/>
            <person name="Kale S.D."/>
            <person name="Song Y."/>
            <person name="King H."/>
            <person name="Zhang Q."/>
            <person name="Presley C."/>
            <person name="Deng X."/>
            <person name="Wei C.I."/>
            <person name="Xiao S."/>
        </authorList>
    </citation>
    <scope>NUCLEOTIDE SEQUENCE [LARGE SCALE GENOMIC DNA]</scope>
    <source>
        <strain evidence="3">UCSC1</strain>
    </source>
</reference>
<dbReference type="PROSITE" id="PS50174">
    <property type="entry name" value="G_PATCH"/>
    <property type="match status" value="1"/>
</dbReference>
<feature type="compositionally biased region" description="Polar residues" evidence="1">
    <location>
        <begin position="232"/>
        <end position="248"/>
    </location>
</feature>
<dbReference type="Proteomes" id="UP000285405">
    <property type="component" value="Unassembled WGS sequence"/>
</dbReference>
<dbReference type="SMART" id="SM00443">
    <property type="entry name" value="G_patch"/>
    <property type="match status" value="1"/>
</dbReference>
<comment type="caution">
    <text evidence="3">The sequence shown here is derived from an EMBL/GenBank/DDBJ whole genome shotgun (WGS) entry which is preliminary data.</text>
</comment>
<proteinExistence type="predicted"/>
<dbReference type="GO" id="GO:0003723">
    <property type="term" value="F:RNA binding"/>
    <property type="evidence" value="ECO:0007669"/>
    <property type="project" value="TreeGrafter"/>
</dbReference>
<feature type="region of interest" description="Disordered" evidence="1">
    <location>
        <begin position="77"/>
        <end position="112"/>
    </location>
</feature>
<evidence type="ECO:0000259" key="2">
    <source>
        <dbReference type="PROSITE" id="PS50174"/>
    </source>
</evidence>
<feature type="region of interest" description="Disordered" evidence="1">
    <location>
        <begin position="1"/>
        <end position="40"/>
    </location>
</feature>
<gene>
    <name evidence="3" type="ORF">GcC1_051019</name>
</gene>
<feature type="region of interest" description="Disordered" evidence="1">
    <location>
        <begin position="230"/>
        <end position="253"/>
    </location>
</feature>
<protein>
    <submittedName>
        <fullName evidence="3">Uncharacterized protein C20H4.06c</fullName>
    </submittedName>
</protein>
<feature type="domain" description="G-patch" evidence="2">
    <location>
        <begin position="152"/>
        <end position="221"/>
    </location>
</feature>
<evidence type="ECO:0000256" key="1">
    <source>
        <dbReference type="SAM" id="MobiDB-lite"/>
    </source>
</evidence>
<dbReference type="Pfam" id="PF26093">
    <property type="entry name" value="HTH_TGH"/>
    <property type="match status" value="1"/>
</dbReference>
<accession>A0A420IWI2</accession>
<evidence type="ECO:0000313" key="4">
    <source>
        <dbReference type="Proteomes" id="UP000285405"/>
    </source>
</evidence>
<dbReference type="Pfam" id="PF07713">
    <property type="entry name" value="DUF1604"/>
    <property type="match status" value="1"/>
</dbReference>
<dbReference type="GO" id="GO:0006397">
    <property type="term" value="P:mRNA processing"/>
    <property type="evidence" value="ECO:0007669"/>
    <property type="project" value="InterPro"/>
</dbReference>
<name>A0A420IWI2_9PEZI</name>
<organism evidence="3 4">
    <name type="scientific">Golovinomyces cichoracearum</name>
    <dbReference type="NCBI Taxonomy" id="62708"/>
    <lineage>
        <taxon>Eukaryota</taxon>
        <taxon>Fungi</taxon>
        <taxon>Dikarya</taxon>
        <taxon>Ascomycota</taxon>
        <taxon>Pezizomycotina</taxon>
        <taxon>Leotiomycetes</taxon>
        <taxon>Erysiphales</taxon>
        <taxon>Erysiphaceae</taxon>
        <taxon>Golovinomyces</taxon>
    </lineage>
</organism>
<dbReference type="InterPro" id="IPR000467">
    <property type="entry name" value="G_patch_dom"/>
</dbReference>
<dbReference type="EMBL" id="MCBR01005149">
    <property type="protein sequence ID" value="RKF78905.1"/>
    <property type="molecule type" value="Genomic_DNA"/>
</dbReference>
<dbReference type="OrthoDB" id="20507at2759"/>
<sequence>MTYKRSRETYEANLQSEQSPFVVFGTPLPPQDPDVRDDGSYVPVWKQEVRDERGLKRLHGAFTGGFSDGYYNTVGSKEGWTPASYTSSRSKRDKNGSKITQQKPEDFMDEEDIRDAEDARKIETSARFSGLGSTHDDNFRKGVLVDLLRMDEEKIGVKLLQKMGWKEGEGIGRKVRRTARLGDLESTEEEAGTTFLFAPENTTTVKFDKKNDQKGLGYQREAKLLSGHDFKSNQAQSGDDYSNKNPELSWSKFPKKKNLKRTGIGVGILNDTGSDDEDPYEIGPRISYNLVMGIDKKKKSKKKPENRLLNPLVETKPIFFSKKATLSKSSTKLQKCFDGNLPLDGFVLGKRDDFSSIQFFNNEYEPPHIPDGWKSTRASNTSEITTEYKSTSDIAKLSKLDFSSRASILGESSLPGKSVFDFLTPAARDRVAAASGKHNLPAALGQVPKEYEISEEERRNELITQIPKLDKLTADAALSRGTSGFMPYGDDLEKRKRYRAYLEFQAGIITVLPSKDPEFSGSEWLQELREFSHCAQLFKPMSGSMATRFAPSSGISQSASSIPQAPPSLLSKPIPKAEDPAEQAAKLSMYGPLTRQVKDWYPSRLLCKRFNIHPPKHVTTGPEEKNDENLTKGAAPELVAKGTLDSIMRESCIPQQGYASLLEESAPATNIKNTIKRVELKENIVVDPGRNDALEGQRAGDAVFRAIFGDDSDDN</sequence>
<dbReference type="GO" id="GO:0005634">
    <property type="term" value="C:nucleus"/>
    <property type="evidence" value="ECO:0007669"/>
    <property type="project" value="TreeGrafter"/>
</dbReference>
<dbReference type="Pfam" id="PF01585">
    <property type="entry name" value="G-patch"/>
    <property type="match status" value="1"/>
</dbReference>
<dbReference type="InterPro" id="IPR011666">
    <property type="entry name" value="DUF1604"/>
</dbReference>